<dbReference type="SMART" id="SM01091">
    <property type="entry name" value="CorC_HlyC"/>
    <property type="match status" value="1"/>
</dbReference>
<keyword evidence="5 9" id="KW-1133">Transmembrane helix</keyword>
<proteinExistence type="inferred from homology"/>
<evidence type="ECO:0000256" key="1">
    <source>
        <dbReference type="ARBA" id="ARBA00004141"/>
    </source>
</evidence>
<dbReference type="Proteomes" id="UP001601059">
    <property type="component" value="Unassembled WGS sequence"/>
</dbReference>
<accession>A0ABW6K6T4</accession>
<organism evidence="13 14">
    <name type="scientific">Cytobacillus spartinae</name>
    <dbReference type="NCBI Taxonomy" id="3299023"/>
    <lineage>
        <taxon>Bacteria</taxon>
        <taxon>Bacillati</taxon>
        <taxon>Bacillota</taxon>
        <taxon>Bacilli</taxon>
        <taxon>Bacillales</taxon>
        <taxon>Bacillaceae</taxon>
        <taxon>Cytobacillus</taxon>
    </lineage>
</organism>
<evidence type="ECO:0000256" key="8">
    <source>
        <dbReference type="PROSITE-ProRule" id="PRU00703"/>
    </source>
</evidence>
<dbReference type="InterPro" id="IPR036318">
    <property type="entry name" value="FAD-bd_PCMH-like_sf"/>
</dbReference>
<dbReference type="InterPro" id="IPR044751">
    <property type="entry name" value="Ion_transp-like_CBS"/>
</dbReference>
<feature type="transmembrane region" description="Helical" evidence="10">
    <location>
        <begin position="6"/>
        <end position="28"/>
    </location>
</feature>
<dbReference type="EMBL" id="JBIACK010000001">
    <property type="protein sequence ID" value="MFE8699881.1"/>
    <property type="molecule type" value="Genomic_DNA"/>
</dbReference>
<dbReference type="PROSITE" id="PS51846">
    <property type="entry name" value="CNNM"/>
    <property type="match status" value="1"/>
</dbReference>
<evidence type="ECO:0000259" key="12">
    <source>
        <dbReference type="PROSITE" id="PS51846"/>
    </source>
</evidence>
<feature type="transmembrane region" description="Helical" evidence="10">
    <location>
        <begin position="57"/>
        <end position="82"/>
    </location>
</feature>
<dbReference type="InterPro" id="IPR046342">
    <property type="entry name" value="CBS_dom_sf"/>
</dbReference>
<dbReference type="InterPro" id="IPR002550">
    <property type="entry name" value="CNNM"/>
</dbReference>
<feature type="domain" description="CBS" evidence="11">
    <location>
        <begin position="286"/>
        <end position="346"/>
    </location>
</feature>
<dbReference type="Pfam" id="PF00571">
    <property type="entry name" value="CBS"/>
    <property type="match status" value="2"/>
</dbReference>
<evidence type="ECO:0000256" key="5">
    <source>
        <dbReference type="ARBA" id="ARBA00022989"/>
    </source>
</evidence>
<evidence type="ECO:0000256" key="9">
    <source>
        <dbReference type="PROSITE-ProRule" id="PRU01193"/>
    </source>
</evidence>
<comment type="similarity">
    <text evidence="2">Belongs to the UPF0053 family.</text>
</comment>
<keyword evidence="6 8" id="KW-0129">CBS domain</keyword>
<protein>
    <submittedName>
        <fullName evidence="13">Hemolysin family protein</fullName>
    </submittedName>
</protein>
<name>A0ABW6K6T4_9BACI</name>
<keyword evidence="14" id="KW-1185">Reference proteome</keyword>
<evidence type="ECO:0000313" key="13">
    <source>
        <dbReference type="EMBL" id="MFE8699881.1"/>
    </source>
</evidence>
<evidence type="ECO:0000256" key="3">
    <source>
        <dbReference type="ARBA" id="ARBA00022692"/>
    </source>
</evidence>
<feature type="transmembrane region" description="Helical" evidence="10">
    <location>
        <begin position="102"/>
        <end position="123"/>
    </location>
</feature>
<dbReference type="InterPro" id="IPR000644">
    <property type="entry name" value="CBS_dom"/>
</dbReference>
<sequence length="441" mass="49381">MGIEIPILVVLIVLNAFFAASEIALISLNDNKVRLMAEKGDKKSIMLQQLLSEPSRFLATIQIGITLAGFLASAFAAESFAGRFTDWLIAMGVPGSPGMLEAFSVVAITLILSYFTLVLGELVPKRLALQKAEAISMIAVVPLTILSKVSSPFVKLLTFSTNTIVKLFGVDPNAEDENVTEEEIRMMVDVGKEKGTIQENEKIMINNIFELDNKSVTDIMTHRTNIVALPVQSTFKETIRMVNIEKYTRFPVYEENLDRIIGILHVKDLIQFMETGDIDKFNLKDLTRDPLYVLQSKKVDDLFKEMQVTNTHMAIAIDEYGGTDGIVTIEDIMEEIVGSITDEHDEPELEEEITIIDESTFLVVGTTNLYEVEDALKIDLPVDEYDTLSGFVIGMLGYIPNENEQPVVEYENNLFSVEEMNDRRITKIKVSLVEKEMIGMD</sequence>
<evidence type="ECO:0000259" key="11">
    <source>
        <dbReference type="PROSITE" id="PS51371"/>
    </source>
</evidence>
<evidence type="ECO:0000256" key="10">
    <source>
        <dbReference type="SAM" id="Phobius"/>
    </source>
</evidence>
<evidence type="ECO:0000256" key="7">
    <source>
        <dbReference type="ARBA" id="ARBA00023136"/>
    </source>
</evidence>
<dbReference type="InterPro" id="IPR016169">
    <property type="entry name" value="FAD-bd_PCMH_sub2"/>
</dbReference>
<keyword evidence="3 9" id="KW-0812">Transmembrane</keyword>
<keyword evidence="7 9" id="KW-0472">Membrane</keyword>
<comment type="subcellular location">
    <subcellularLocation>
        <location evidence="1">Membrane</location>
        <topology evidence="1">Multi-pass membrane protein</topology>
    </subcellularLocation>
</comment>
<dbReference type="Pfam" id="PF01595">
    <property type="entry name" value="CNNM"/>
    <property type="match status" value="1"/>
</dbReference>
<dbReference type="Gene3D" id="3.10.580.10">
    <property type="entry name" value="CBS-domain"/>
    <property type="match status" value="1"/>
</dbReference>
<dbReference type="PANTHER" id="PTHR22777:SF17">
    <property type="entry name" value="UPF0053 PROTEIN SLL0260"/>
    <property type="match status" value="1"/>
</dbReference>
<dbReference type="PANTHER" id="PTHR22777">
    <property type="entry name" value="HEMOLYSIN-RELATED"/>
    <property type="match status" value="1"/>
</dbReference>
<dbReference type="RefSeq" id="WP_389358453.1">
    <property type="nucleotide sequence ID" value="NZ_JBIACK010000001.1"/>
</dbReference>
<dbReference type="SUPFAM" id="SSF56176">
    <property type="entry name" value="FAD-binding/transporter-associated domain-like"/>
    <property type="match status" value="1"/>
</dbReference>
<dbReference type="InterPro" id="IPR005170">
    <property type="entry name" value="Transptr-assoc_dom"/>
</dbReference>
<reference evidence="13 14" key="1">
    <citation type="submission" date="2024-08" db="EMBL/GenBank/DDBJ databases">
        <title>Two novel Cytobacillus novel species.</title>
        <authorList>
            <person name="Liu G."/>
        </authorList>
    </citation>
    <scope>NUCLEOTIDE SEQUENCE [LARGE SCALE GENOMIC DNA]</scope>
    <source>
        <strain evidence="13 14">FJAT-54145</strain>
    </source>
</reference>
<feature type="transmembrane region" description="Helical" evidence="10">
    <location>
        <begin position="135"/>
        <end position="154"/>
    </location>
</feature>
<gene>
    <name evidence="13" type="ORF">ACFYKX_04510</name>
</gene>
<evidence type="ECO:0000256" key="6">
    <source>
        <dbReference type="ARBA" id="ARBA00023122"/>
    </source>
</evidence>
<evidence type="ECO:0000256" key="4">
    <source>
        <dbReference type="ARBA" id="ARBA00022737"/>
    </source>
</evidence>
<keyword evidence="4" id="KW-0677">Repeat</keyword>
<feature type="domain" description="CNNM transmembrane" evidence="12">
    <location>
        <begin position="1"/>
        <end position="201"/>
    </location>
</feature>
<dbReference type="PROSITE" id="PS51371">
    <property type="entry name" value="CBS"/>
    <property type="match status" value="2"/>
</dbReference>
<evidence type="ECO:0000256" key="2">
    <source>
        <dbReference type="ARBA" id="ARBA00006337"/>
    </source>
</evidence>
<dbReference type="CDD" id="cd04590">
    <property type="entry name" value="CBS_pair_CorC_HlyC_assoc"/>
    <property type="match status" value="1"/>
</dbReference>
<dbReference type="Gene3D" id="3.30.465.10">
    <property type="match status" value="1"/>
</dbReference>
<dbReference type="Pfam" id="PF03471">
    <property type="entry name" value="CorC_HlyC"/>
    <property type="match status" value="1"/>
</dbReference>
<comment type="caution">
    <text evidence="13">The sequence shown here is derived from an EMBL/GenBank/DDBJ whole genome shotgun (WGS) entry which is preliminary data.</text>
</comment>
<feature type="domain" description="CBS" evidence="11">
    <location>
        <begin position="220"/>
        <end position="280"/>
    </location>
</feature>
<dbReference type="SUPFAM" id="SSF54631">
    <property type="entry name" value="CBS-domain pair"/>
    <property type="match status" value="1"/>
</dbReference>
<evidence type="ECO:0000313" key="14">
    <source>
        <dbReference type="Proteomes" id="UP001601059"/>
    </source>
</evidence>